<dbReference type="CDD" id="cd07516">
    <property type="entry name" value="HAD_Pase"/>
    <property type="match status" value="1"/>
</dbReference>
<dbReference type="STRING" id="1122204.SAMN05421781_1850"/>
<sequence>MKLIAVDLDGTLIKKDRSISAENVKAIKAAQENGDIVAVCSGRSLQDTENILKLAGLDCPMIVGNGAWTYQDGESIDQLVMPEGITEELLPELENEDWYYEIYTNQGVILLEGGKERLREEVQRVQEENEEVTKAWSEEEMGIQYAQHGTGYMKDYRDVDPATEEIYKIFVLSFDRKRLTKLRDQLTPRTDVSLTSSGITKLEIAHPSVSKGYALKRMAEEMGVPLESTAAIGDNLNDLPMFEIAGTSIAMGNAVEEVIEAGDYVTKSYLENGVAYALENYL</sequence>
<dbReference type="GO" id="GO:0005829">
    <property type="term" value="C:cytosol"/>
    <property type="evidence" value="ECO:0007669"/>
    <property type="project" value="TreeGrafter"/>
</dbReference>
<dbReference type="Gene3D" id="3.30.1240.10">
    <property type="match status" value="1"/>
</dbReference>
<evidence type="ECO:0008006" key="4">
    <source>
        <dbReference type="Google" id="ProtNLM"/>
    </source>
</evidence>
<dbReference type="Proteomes" id="UP000199488">
    <property type="component" value="Unassembled WGS sequence"/>
</dbReference>
<dbReference type="PANTHER" id="PTHR10000">
    <property type="entry name" value="PHOSPHOSERINE PHOSPHATASE"/>
    <property type="match status" value="1"/>
</dbReference>
<dbReference type="PANTHER" id="PTHR10000:SF55">
    <property type="entry name" value="5-AMINO-6-(5-PHOSPHO-D-RIBITYLAMINO)URACIL PHOSPHATASE YCSE"/>
    <property type="match status" value="1"/>
</dbReference>
<dbReference type="SUPFAM" id="SSF56784">
    <property type="entry name" value="HAD-like"/>
    <property type="match status" value="1"/>
</dbReference>
<proteinExistence type="predicted"/>
<feature type="coiled-coil region" evidence="1">
    <location>
        <begin position="108"/>
        <end position="135"/>
    </location>
</feature>
<evidence type="ECO:0000313" key="2">
    <source>
        <dbReference type="EMBL" id="SDW58632.1"/>
    </source>
</evidence>
<dbReference type="OrthoDB" id="9806027at2"/>
<keyword evidence="3" id="KW-1185">Reference proteome</keyword>
<dbReference type="NCBIfam" id="TIGR01484">
    <property type="entry name" value="HAD-SF-IIB"/>
    <property type="match status" value="1"/>
</dbReference>
<name>A0A1H2URB2_9BACI</name>
<evidence type="ECO:0000313" key="3">
    <source>
        <dbReference type="Proteomes" id="UP000199488"/>
    </source>
</evidence>
<dbReference type="RefSeq" id="WP_091614090.1">
    <property type="nucleotide sequence ID" value="NZ_FNNC01000003.1"/>
</dbReference>
<evidence type="ECO:0000256" key="1">
    <source>
        <dbReference type="SAM" id="Coils"/>
    </source>
</evidence>
<dbReference type="GO" id="GO:0016791">
    <property type="term" value="F:phosphatase activity"/>
    <property type="evidence" value="ECO:0007669"/>
    <property type="project" value="UniProtKB-ARBA"/>
</dbReference>
<dbReference type="InterPro" id="IPR036412">
    <property type="entry name" value="HAD-like_sf"/>
</dbReference>
<dbReference type="GO" id="GO:0000287">
    <property type="term" value="F:magnesium ion binding"/>
    <property type="evidence" value="ECO:0007669"/>
    <property type="project" value="TreeGrafter"/>
</dbReference>
<dbReference type="Pfam" id="PF08282">
    <property type="entry name" value="Hydrolase_3"/>
    <property type="match status" value="1"/>
</dbReference>
<organism evidence="2 3">
    <name type="scientific">Marinococcus luteus</name>
    <dbReference type="NCBI Taxonomy" id="1122204"/>
    <lineage>
        <taxon>Bacteria</taxon>
        <taxon>Bacillati</taxon>
        <taxon>Bacillota</taxon>
        <taxon>Bacilli</taxon>
        <taxon>Bacillales</taxon>
        <taxon>Bacillaceae</taxon>
        <taxon>Marinococcus</taxon>
    </lineage>
</organism>
<dbReference type="PROSITE" id="PS01229">
    <property type="entry name" value="COF_2"/>
    <property type="match status" value="1"/>
</dbReference>
<dbReference type="EMBL" id="FNNC01000003">
    <property type="protein sequence ID" value="SDW58632.1"/>
    <property type="molecule type" value="Genomic_DNA"/>
</dbReference>
<dbReference type="InterPro" id="IPR000150">
    <property type="entry name" value="Cof"/>
</dbReference>
<protein>
    <recommendedName>
        <fullName evidence="4">Cof subfamily of IIB subfamily of haloacid dehalogenase superfamily/HAD-superfamily hydrolase, subfamily IIB</fullName>
    </recommendedName>
</protein>
<reference evidence="2 3" key="1">
    <citation type="submission" date="2016-10" db="EMBL/GenBank/DDBJ databases">
        <authorList>
            <person name="de Groot N.N."/>
        </authorList>
    </citation>
    <scope>NUCLEOTIDE SEQUENCE [LARGE SCALE GENOMIC DNA]</scope>
    <source>
        <strain evidence="2 3">DSM 23126</strain>
    </source>
</reference>
<dbReference type="Gene3D" id="3.40.50.1000">
    <property type="entry name" value="HAD superfamily/HAD-like"/>
    <property type="match status" value="1"/>
</dbReference>
<keyword evidence="1" id="KW-0175">Coiled coil</keyword>
<dbReference type="SFLD" id="SFLDG01140">
    <property type="entry name" value="C2.B:_Phosphomannomutase_and_P"/>
    <property type="match status" value="1"/>
</dbReference>
<gene>
    <name evidence="2" type="ORF">SAMN05421781_1850</name>
</gene>
<dbReference type="NCBIfam" id="TIGR00099">
    <property type="entry name" value="Cof-subfamily"/>
    <property type="match status" value="1"/>
</dbReference>
<dbReference type="AlphaFoldDB" id="A0A1H2URB2"/>
<dbReference type="SFLD" id="SFLDS00003">
    <property type="entry name" value="Haloacid_Dehalogenase"/>
    <property type="match status" value="1"/>
</dbReference>
<dbReference type="InterPro" id="IPR023214">
    <property type="entry name" value="HAD_sf"/>
</dbReference>
<dbReference type="InterPro" id="IPR006379">
    <property type="entry name" value="HAD-SF_hydro_IIB"/>
</dbReference>
<accession>A0A1H2URB2</accession>